<dbReference type="GO" id="GO:0000155">
    <property type="term" value="F:phosphorelay sensor kinase activity"/>
    <property type="evidence" value="ECO:0007669"/>
    <property type="project" value="InterPro"/>
</dbReference>
<dbReference type="InterPro" id="IPR010559">
    <property type="entry name" value="Sig_transdc_His_kin_internal"/>
</dbReference>
<dbReference type="PANTHER" id="PTHR34220">
    <property type="entry name" value="SENSOR HISTIDINE KINASE YPDA"/>
    <property type="match status" value="1"/>
</dbReference>
<evidence type="ECO:0000256" key="1">
    <source>
        <dbReference type="SAM" id="Phobius"/>
    </source>
</evidence>
<protein>
    <submittedName>
        <fullName evidence="3">Probable sensor-like histidine kinase YehU</fullName>
        <ecNumber evidence="3">2.7.13.3</ecNumber>
    </submittedName>
</protein>
<keyword evidence="3" id="KW-0808">Transferase</keyword>
<dbReference type="EMBL" id="UGQL01000001">
    <property type="protein sequence ID" value="STZ28427.1"/>
    <property type="molecule type" value="Genomic_DNA"/>
</dbReference>
<feature type="transmembrane region" description="Helical" evidence="1">
    <location>
        <begin position="29"/>
        <end position="49"/>
    </location>
</feature>
<keyword evidence="1" id="KW-0812">Transmembrane</keyword>
<feature type="transmembrane region" description="Helical" evidence="1">
    <location>
        <begin position="95"/>
        <end position="115"/>
    </location>
</feature>
<keyword evidence="1" id="KW-1133">Transmembrane helix</keyword>
<proteinExistence type="predicted"/>
<feature type="domain" description="Signal transduction histidine kinase internal region" evidence="2">
    <location>
        <begin position="163"/>
        <end position="233"/>
    </location>
</feature>
<keyword evidence="3" id="KW-0418">Kinase</keyword>
<name>A0A378RQH8_MYROD</name>
<keyword evidence="1" id="KW-0472">Membrane</keyword>
<dbReference type="AlphaFoldDB" id="A0A378RQH8"/>
<dbReference type="Pfam" id="PF06580">
    <property type="entry name" value="His_kinase"/>
    <property type="match status" value="1"/>
</dbReference>
<feature type="transmembrane region" description="Helical" evidence="1">
    <location>
        <begin position="61"/>
        <end position="83"/>
    </location>
</feature>
<sequence>MYKFFAVNALDEVSLVHKQIEMWRWYSNIWYRNIFGLLALCLIFGFIQYTSLGDKSIREILVEMVPAISLIYSLIYINNVFIIKRFLLTKKYDSFLLWFLVYLVFGVFCLSQYAIYAGEFKSLILEVTNTLFFTILGTGTYFIHQWAFQNITLRERKLANTEAELDFLKMQLNPHFLLNAMNNLYGEALTNPDDTPNRILQLSHLFRYQIEASKKEEVRLELEIDFVNEYLDYYRFTSDSLVVYIEYYGDLEAYQVPPLLFFSLVENAVKFSLQTEQPSISIRWKEEGGKIYFEIINSCLPLEKQKKGTGLGLNNLKRRLEVSGIHAKFEVEDLKNKYKAKLTLWGLNTNV</sequence>
<dbReference type="InterPro" id="IPR036890">
    <property type="entry name" value="HATPase_C_sf"/>
</dbReference>
<evidence type="ECO:0000313" key="4">
    <source>
        <dbReference type="Proteomes" id="UP000255024"/>
    </source>
</evidence>
<dbReference type="RefSeq" id="WP_115091371.1">
    <property type="nucleotide sequence ID" value="NZ_CP068107.1"/>
</dbReference>
<gene>
    <name evidence="3" type="primary">yehU_5</name>
    <name evidence="3" type="ORF">NCTC11179_01973</name>
</gene>
<dbReference type="Gene3D" id="3.30.565.10">
    <property type="entry name" value="Histidine kinase-like ATPase, C-terminal domain"/>
    <property type="match status" value="1"/>
</dbReference>
<evidence type="ECO:0000259" key="2">
    <source>
        <dbReference type="Pfam" id="PF06580"/>
    </source>
</evidence>
<feature type="transmembrane region" description="Helical" evidence="1">
    <location>
        <begin position="127"/>
        <end position="148"/>
    </location>
</feature>
<dbReference type="Proteomes" id="UP000255024">
    <property type="component" value="Unassembled WGS sequence"/>
</dbReference>
<dbReference type="SUPFAM" id="SSF55874">
    <property type="entry name" value="ATPase domain of HSP90 chaperone/DNA topoisomerase II/histidine kinase"/>
    <property type="match status" value="1"/>
</dbReference>
<dbReference type="EC" id="2.7.13.3" evidence="3"/>
<keyword evidence="4" id="KW-1185">Reference proteome</keyword>
<organism evidence="3 4">
    <name type="scientific">Myroides odoratus</name>
    <name type="common">Flavobacterium odoratum</name>
    <dbReference type="NCBI Taxonomy" id="256"/>
    <lineage>
        <taxon>Bacteria</taxon>
        <taxon>Pseudomonadati</taxon>
        <taxon>Bacteroidota</taxon>
        <taxon>Flavobacteriia</taxon>
        <taxon>Flavobacteriales</taxon>
        <taxon>Flavobacteriaceae</taxon>
        <taxon>Myroides</taxon>
    </lineage>
</organism>
<accession>A0A378RQH8</accession>
<evidence type="ECO:0000313" key="3">
    <source>
        <dbReference type="EMBL" id="STZ28427.1"/>
    </source>
</evidence>
<dbReference type="PANTHER" id="PTHR34220:SF7">
    <property type="entry name" value="SENSOR HISTIDINE KINASE YPDA"/>
    <property type="match status" value="1"/>
</dbReference>
<dbReference type="InterPro" id="IPR050640">
    <property type="entry name" value="Bact_2-comp_sensor_kinase"/>
</dbReference>
<dbReference type="GO" id="GO:0016020">
    <property type="term" value="C:membrane"/>
    <property type="evidence" value="ECO:0007669"/>
    <property type="project" value="InterPro"/>
</dbReference>
<reference evidence="3 4" key="1">
    <citation type="submission" date="2018-06" db="EMBL/GenBank/DDBJ databases">
        <authorList>
            <consortium name="Pathogen Informatics"/>
            <person name="Doyle S."/>
        </authorList>
    </citation>
    <scope>NUCLEOTIDE SEQUENCE [LARGE SCALE GENOMIC DNA]</scope>
    <source>
        <strain evidence="3 4">NCTC11179</strain>
    </source>
</reference>